<dbReference type="Gene3D" id="1.20.930.10">
    <property type="entry name" value="Conserved domain common to transcription factors TFIIS, elongin A, CRSP70"/>
    <property type="match status" value="1"/>
</dbReference>
<dbReference type="EMBL" id="JACTNZ010000004">
    <property type="protein sequence ID" value="KAG5552655.1"/>
    <property type="molecule type" value="Genomic_DNA"/>
</dbReference>
<dbReference type="GO" id="GO:0005634">
    <property type="term" value="C:nucleus"/>
    <property type="evidence" value="ECO:0007669"/>
    <property type="project" value="UniProtKB-SubCell"/>
</dbReference>
<dbReference type="InterPro" id="IPR035441">
    <property type="entry name" value="TFIIS/LEDGF_dom_sf"/>
</dbReference>
<dbReference type="InterPro" id="IPR003617">
    <property type="entry name" value="TFIIS/CRSP70_N_sub"/>
</dbReference>
<evidence type="ECO:0000313" key="7">
    <source>
        <dbReference type="Proteomes" id="UP000823749"/>
    </source>
</evidence>
<comment type="caution">
    <text evidence="6">The sequence shown here is derived from an EMBL/GenBank/DDBJ whole genome shotgun (WGS) entry which is preliminary data.</text>
</comment>
<protein>
    <recommendedName>
        <fullName evidence="5">TFIIS N-terminal domain-containing protein</fullName>
    </recommendedName>
</protein>
<reference evidence="6" key="1">
    <citation type="submission" date="2020-08" db="EMBL/GenBank/DDBJ databases">
        <title>Plant Genome Project.</title>
        <authorList>
            <person name="Zhang R.-G."/>
        </authorList>
    </citation>
    <scope>NUCLEOTIDE SEQUENCE</scope>
    <source>
        <strain evidence="6">WSP0</strain>
        <tissue evidence="6">Leaf</tissue>
    </source>
</reference>
<dbReference type="PANTHER" id="PTHR46554:SF2">
    <property type="entry name" value="TFIIS N-TERMINAL DOMAIN-CONTAINING PROTEIN"/>
    <property type="match status" value="1"/>
</dbReference>
<evidence type="ECO:0000256" key="1">
    <source>
        <dbReference type="ARBA" id="ARBA00004123"/>
    </source>
</evidence>
<name>A0AAV6KJA9_9ERIC</name>
<dbReference type="PANTHER" id="PTHR46554">
    <property type="entry name" value="MEDIATOR OF RNA POLYMERASE II TRANSCRIPTION SUBUNIT 26A-RELATED"/>
    <property type="match status" value="1"/>
</dbReference>
<feature type="region of interest" description="Disordered" evidence="4">
    <location>
        <begin position="295"/>
        <end position="377"/>
    </location>
</feature>
<dbReference type="SMART" id="SM00509">
    <property type="entry name" value="TFS2N"/>
    <property type="match status" value="1"/>
</dbReference>
<evidence type="ECO:0000256" key="2">
    <source>
        <dbReference type="ARBA" id="ARBA00023242"/>
    </source>
</evidence>
<keyword evidence="7" id="KW-1185">Reference proteome</keyword>
<feature type="region of interest" description="Disordered" evidence="4">
    <location>
        <begin position="236"/>
        <end position="262"/>
    </location>
</feature>
<feature type="region of interest" description="Disordered" evidence="4">
    <location>
        <begin position="475"/>
        <end position="501"/>
    </location>
</feature>
<comment type="subcellular location">
    <subcellularLocation>
        <location evidence="1 3">Nucleus</location>
    </subcellularLocation>
</comment>
<feature type="domain" description="TFIIS N-terminal" evidence="5">
    <location>
        <begin position="142"/>
        <end position="229"/>
    </location>
</feature>
<feature type="compositionally biased region" description="Basic and acidic residues" evidence="4">
    <location>
        <begin position="310"/>
        <end position="335"/>
    </location>
</feature>
<dbReference type="SUPFAM" id="SSF47676">
    <property type="entry name" value="Conserved domain common to transcription factors TFIIS, elongin A, CRSP70"/>
    <property type="match status" value="1"/>
</dbReference>
<gene>
    <name evidence="6" type="ORF">RHGRI_010675</name>
</gene>
<dbReference type="PROSITE" id="PS51319">
    <property type="entry name" value="TFIIS_N"/>
    <property type="match status" value="1"/>
</dbReference>
<dbReference type="InterPro" id="IPR017923">
    <property type="entry name" value="TFIIS_N"/>
</dbReference>
<organism evidence="6 7">
    <name type="scientific">Rhododendron griersonianum</name>
    <dbReference type="NCBI Taxonomy" id="479676"/>
    <lineage>
        <taxon>Eukaryota</taxon>
        <taxon>Viridiplantae</taxon>
        <taxon>Streptophyta</taxon>
        <taxon>Embryophyta</taxon>
        <taxon>Tracheophyta</taxon>
        <taxon>Spermatophyta</taxon>
        <taxon>Magnoliopsida</taxon>
        <taxon>eudicotyledons</taxon>
        <taxon>Gunneridae</taxon>
        <taxon>Pentapetalae</taxon>
        <taxon>asterids</taxon>
        <taxon>Ericales</taxon>
        <taxon>Ericaceae</taxon>
        <taxon>Ericoideae</taxon>
        <taxon>Rhodoreae</taxon>
        <taxon>Rhododendron</taxon>
    </lineage>
</organism>
<feature type="compositionally biased region" description="Basic residues" evidence="4">
    <location>
        <begin position="490"/>
        <end position="501"/>
    </location>
</feature>
<accession>A0AAV6KJA9</accession>
<proteinExistence type="predicted"/>
<dbReference type="Pfam" id="PF08711">
    <property type="entry name" value="Med26"/>
    <property type="match status" value="1"/>
</dbReference>
<dbReference type="AlphaFoldDB" id="A0AAV6KJA9"/>
<dbReference type="CDD" id="cd00183">
    <property type="entry name" value="TFIIS_I"/>
    <property type="match status" value="1"/>
</dbReference>
<evidence type="ECO:0000256" key="3">
    <source>
        <dbReference type="PROSITE-ProRule" id="PRU00649"/>
    </source>
</evidence>
<evidence type="ECO:0000256" key="4">
    <source>
        <dbReference type="SAM" id="MobiDB-lite"/>
    </source>
</evidence>
<evidence type="ECO:0000313" key="6">
    <source>
        <dbReference type="EMBL" id="KAG5552655.1"/>
    </source>
</evidence>
<sequence length="501" mass="55744">MGVKPGALDDWRDYFRTSTSDIFDIIEHAIMVAASDCPQEFRIRRDRIAEKLFSCKLAKCVVCDNVELSVPAGGDGGGEVGGGCCKIVKFEEGGGGGSKGSKVNSCRDDQVVEMNVMMNSNYSFGEAEALTDEIEEESQIVGEVLRIKEILDNCQDESDSVLFDSLRRLQLMVLSVDSLKSVHTYLALFMPQATEIGKSVNALRKHSSKEIRHLARTLIEFWKDMVDEWVNATAAIGGTEGTPESVNPSVVDDEEGLPSPPLDEGAFFATNTTMELSQKFFYFSVSQLCLPKFFDGMDDDGNPRNSGEFNKNRENGRKPPREDRNIPKQKPRETHAPVIDKMGDEMRPALKKQGAVAKPSKPSSNTESGPGRPTKAVHVERKVSNGTKFQEKSDKATIIQKPLAVQQDKCLDDTARLEAAKRRLHERYQQAENGPGILETKLFYSTFMFSIAHPNLNVAKRQRTIQVMELHDLPKQGLGSHRNANMRPGNHNRHWANGGRR</sequence>
<dbReference type="Proteomes" id="UP000823749">
    <property type="component" value="Chromosome 4"/>
</dbReference>
<keyword evidence="2 3" id="KW-0539">Nucleus</keyword>
<evidence type="ECO:0000259" key="5">
    <source>
        <dbReference type="PROSITE" id="PS51319"/>
    </source>
</evidence>